<keyword evidence="2 5" id="KW-0812">Transmembrane</keyword>
<sequence length="219" mass="24989">MDESKRALKEQFVSHLNGTTWIEVDFIQLVQPLCTLLFSSFCCFIFQGHKVNRHEFAHTLAGKSLMYVVDFSLCVIPLLATLTVFADHYMALTQTMLAMALLLLATTCTNFKYNSLKEVMNKTVDKTDRSYISWYRAYVNVLTAICILAVDFKMYPRRLAKTETFGTGLMDIFVGAFIMCNSIVCKEATDSTMELRGFSEKLASLKKVLRTSYHLLYLV</sequence>
<dbReference type="GO" id="GO:0006506">
    <property type="term" value="P:GPI anchor biosynthetic process"/>
    <property type="evidence" value="ECO:0007669"/>
    <property type="project" value="InterPro"/>
</dbReference>
<accession>A0A7J7IW14</accession>
<dbReference type="EMBL" id="VXIV02003340">
    <property type="protein sequence ID" value="KAF6018092.1"/>
    <property type="molecule type" value="Genomic_DNA"/>
</dbReference>
<dbReference type="InterPro" id="IPR009447">
    <property type="entry name" value="PIGW/GWT1"/>
</dbReference>
<feature type="transmembrane region" description="Helical" evidence="5">
    <location>
        <begin position="92"/>
        <end position="113"/>
    </location>
</feature>
<dbReference type="GO" id="GO:0032216">
    <property type="term" value="F:glucosaminyl-phosphatidylinositol O-acyltransferase activity"/>
    <property type="evidence" value="ECO:0007669"/>
    <property type="project" value="TreeGrafter"/>
</dbReference>
<evidence type="ECO:0000256" key="3">
    <source>
        <dbReference type="ARBA" id="ARBA00022989"/>
    </source>
</evidence>
<feature type="transmembrane region" description="Helical" evidence="5">
    <location>
        <begin position="134"/>
        <end position="152"/>
    </location>
</feature>
<dbReference type="GO" id="GO:0005783">
    <property type="term" value="C:endoplasmic reticulum"/>
    <property type="evidence" value="ECO:0007669"/>
    <property type="project" value="TreeGrafter"/>
</dbReference>
<reference evidence="6" key="1">
    <citation type="submission" date="2020-06" db="EMBL/GenBank/DDBJ databases">
        <title>Draft genome of Bugula neritina, a colonial animal packing powerful symbionts and potential medicines.</title>
        <authorList>
            <person name="Rayko M."/>
        </authorList>
    </citation>
    <scope>NUCLEOTIDE SEQUENCE [LARGE SCALE GENOMIC DNA]</scope>
    <source>
        <strain evidence="6">Kwan_BN1</strain>
    </source>
</reference>
<evidence type="ECO:0000313" key="6">
    <source>
        <dbReference type="EMBL" id="KAF6018092.1"/>
    </source>
</evidence>
<evidence type="ECO:0000256" key="2">
    <source>
        <dbReference type="ARBA" id="ARBA00022692"/>
    </source>
</evidence>
<dbReference type="GO" id="GO:0016020">
    <property type="term" value="C:membrane"/>
    <property type="evidence" value="ECO:0007669"/>
    <property type="project" value="UniProtKB-SubCell"/>
</dbReference>
<comment type="caution">
    <text evidence="6">The sequence shown here is derived from an EMBL/GenBank/DDBJ whole genome shotgun (WGS) entry which is preliminary data.</text>
</comment>
<keyword evidence="4 5" id="KW-0472">Membrane</keyword>
<evidence type="ECO:0000313" key="7">
    <source>
        <dbReference type="Proteomes" id="UP000593567"/>
    </source>
</evidence>
<dbReference type="AlphaFoldDB" id="A0A7J7IW14"/>
<evidence type="ECO:0000256" key="1">
    <source>
        <dbReference type="ARBA" id="ARBA00004141"/>
    </source>
</evidence>
<dbReference type="PANTHER" id="PTHR20661">
    <property type="entry name" value="PHOSPHATIDYLINOSITOL-GLYCAN BIOSYNTHESIS CLASS W PROTEIN"/>
    <property type="match status" value="1"/>
</dbReference>
<dbReference type="OrthoDB" id="15270at2759"/>
<dbReference type="Proteomes" id="UP000593567">
    <property type="component" value="Unassembled WGS sequence"/>
</dbReference>
<evidence type="ECO:0000256" key="4">
    <source>
        <dbReference type="ARBA" id="ARBA00023136"/>
    </source>
</evidence>
<keyword evidence="7" id="KW-1185">Reference proteome</keyword>
<organism evidence="6 7">
    <name type="scientific">Bugula neritina</name>
    <name type="common">Brown bryozoan</name>
    <name type="synonym">Sertularia neritina</name>
    <dbReference type="NCBI Taxonomy" id="10212"/>
    <lineage>
        <taxon>Eukaryota</taxon>
        <taxon>Metazoa</taxon>
        <taxon>Spiralia</taxon>
        <taxon>Lophotrochozoa</taxon>
        <taxon>Bryozoa</taxon>
        <taxon>Gymnolaemata</taxon>
        <taxon>Cheilostomatida</taxon>
        <taxon>Flustrina</taxon>
        <taxon>Buguloidea</taxon>
        <taxon>Bugulidae</taxon>
        <taxon>Bugula</taxon>
    </lineage>
</organism>
<dbReference type="Pfam" id="PF06423">
    <property type="entry name" value="GWT1"/>
    <property type="match status" value="1"/>
</dbReference>
<protein>
    <submittedName>
        <fullName evidence="6">PIGW</fullName>
    </submittedName>
</protein>
<dbReference type="PANTHER" id="PTHR20661:SF0">
    <property type="entry name" value="PHOSPHATIDYLINOSITOL-GLYCAN BIOSYNTHESIS CLASS W PROTEIN"/>
    <property type="match status" value="1"/>
</dbReference>
<proteinExistence type="predicted"/>
<name>A0A7J7IW14_BUGNE</name>
<dbReference type="GO" id="GO:0072659">
    <property type="term" value="P:protein localization to plasma membrane"/>
    <property type="evidence" value="ECO:0007669"/>
    <property type="project" value="TreeGrafter"/>
</dbReference>
<feature type="transmembrane region" description="Helical" evidence="5">
    <location>
        <begin position="164"/>
        <end position="184"/>
    </location>
</feature>
<gene>
    <name evidence="6" type="ORF">EB796_023596</name>
</gene>
<feature type="transmembrane region" description="Helical" evidence="5">
    <location>
        <begin position="67"/>
        <end position="86"/>
    </location>
</feature>
<keyword evidence="3 5" id="KW-1133">Transmembrane helix</keyword>
<evidence type="ECO:0000256" key="5">
    <source>
        <dbReference type="SAM" id="Phobius"/>
    </source>
</evidence>
<comment type="subcellular location">
    <subcellularLocation>
        <location evidence="1">Membrane</location>
        <topology evidence="1">Multi-pass membrane protein</topology>
    </subcellularLocation>
</comment>